<dbReference type="Pfam" id="PF14111">
    <property type="entry name" value="DUF4283"/>
    <property type="match status" value="1"/>
</dbReference>
<gene>
    <name evidence="4" type="ORF">G2W53_020749</name>
</gene>
<dbReference type="Gene3D" id="3.60.10.10">
    <property type="entry name" value="Endonuclease/exonuclease/phosphatase"/>
    <property type="match status" value="1"/>
</dbReference>
<dbReference type="OrthoDB" id="1399756at2759"/>
<dbReference type="EMBL" id="JAAIUW010000007">
    <property type="protein sequence ID" value="KAF7822605.1"/>
    <property type="molecule type" value="Genomic_DNA"/>
</dbReference>
<comment type="caution">
    <text evidence="4">The sequence shown here is derived from an EMBL/GenBank/DDBJ whole genome shotgun (WGS) entry which is preliminary data.</text>
</comment>
<dbReference type="AlphaFoldDB" id="A0A834WGJ7"/>
<organism evidence="4 5">
    <name type="scientific">Senna tora</name>
    <dbReference type="NCBI Taxonomy" id="362788"/>
    <lineage>
        <taxon>Eukaryota</taxon>
        <taxon>Viridiplantae</taxon>
        <taxon>Streptophyta</taxon>
        <taxon>Embryophyta</taxon>
        <taxon>Tracheophyta</taxon>
        <taxon>Spermatophyta</taxon>
        <taxon>Magnoliopsida</taxon>
        <taxon>eudicotyledons</taxon>
        <taxon>Gunneridae</taxon>
        <taxon>Pentapetalae</taxon>
        <taxon>rosids</taxon>
        <taxon>fabids</taxon>
        <taxon>Fabales</taxon>
        <taxon>Fabaceae</taxon>
        <taxon>Caesalpinioideae</taxon>
        <taxon>Cassia clade</taxon>
        <taxon>Senna</taxon>
    </lineage>
</organism>
<feature type="domain" description="Endonuclease/exonuclease/phosphatase" evidence="2">
    <location>
        <begin position="469"/>
        <end position="614"/>
    </location>
</feature>
<dbReference type="InterPro" id="IPR005135">
    <property type="entry name" value="Endo/exonuclease/phosphatase"/>
</dbReference>
<evidence type="ECO:0000259" key="3">
    <source>
        <dbReference type="Pfam" id="PF14111"/>
    </source>
</evidence>
<dbReference type="PANTHER" id="PTHR31286">
    <property type="entry name" value="GLYCINE-RICH CELL WALL STRUCTURAL PROTEIN 1.8-LIKE"/>
    <property type="match status" value="1"/>
</dbReference>
<dbReference type="Proteomes" id="UP000634136">
    <property type="component" value="Unassembled WGS sequence"/>
</dbReference>
<feature type="compositionally biased region" description="Polar residues" evidence="1">
    <location>
        <begin position="27"/>
        <end position="46"/>
    </location>
</feature>
<feature type="compositionally biased region" description="Polar residues" evidence="1">
    <location>
        <begin position="452"/>
        <end position="462"/>
    </location>
</feature>
<accession>A0A834WGJ7</accession>
<feature type="domain" description="DUF4283" evidence="3">
    <location>
        <begin position="97"/>
        <end position="179"/>
    </location>
</feature>
<evidence type="ECO:0000259" key="2">
    <source>
        <dbReference type="Pfam" id="PF03372"/>
    </source>
</evidence>
<evidence type="ECO:0000256" key="1">
    <source>
        <dbReference type="SAM" id="MobiDB-lite"/>
    </source>
</evidence>
<keyword evidence="5" id="KW-1185">Reference proteome</keyword>
<feature type="region of interest" description="Disordered" evidence="1">
    <location>
        <begin position="1"/>
        <end position="54"/>
    </location>
</feature>
<dbReference type="InterPro" id="IPR025558">
    <property type="entry name" value="DUF4283"/>
</dbReference>
<dbReference type="PANTHER" id="PTHR31286:SF171">
    <property type="entry name" value="CCHC-TYPE DOMAIN-CONTAINING PROTEIN"/>
    <property type="match status" value="1"/>
</dbReference>
<feature type="compositionally biased region" description="Polar residues" evidence="1">
    <location>
        <begin position="1"/>
        <end position="15"/>
    </location>
</feature>
<sequence length="823" mass="92496">MEFSATPLQPSQLPETGQPPGWPPDNANKNDTTMNDAAMPQSSQTSFKDKLMGKKKYKPKIPEDLIKKELVSIDWVDGNKALPKISFASNIIEELSKVWENTIIVSLLGREVGYKYLHERLKKLWRMNGTMEMVDIGHGFFQIQFSDVEDMLIAMADGPWVILDHYLTMRQWTPDFQPSTATTSETLAWVRFPELNMVYYEENVLMAIASAIGTPIKVDSNTLDAARGRFARVCVEVDLSKPLVGKILIGGNWIKVEYESLHNLCVQCGVHGHAPVNCPRKTQSTTTPAAANDKQDASTSNAHFGNITSDGIAGVNGGASSGLVNDAVGDWMVVTKKRRNGKKKLADTEASKGKQNFNQFHILQDMVTDQGRTNNVAPTINATHHVSTAKATRAGKNKRLRADKDHHEGPSITKEATLKAQPSMPYPNGPSTISNTRREPNNNKKSLPKPNHMSNQIRNGPTLNGPVVVQPSPNPLTSQRGQALTVHATKNPSSNDNQQTIFKAREKIWLQLSALKGKINGPWLMMGDFNDILYPSEVNGGSFYQGRANKFADMMNNCDLMDLDCKGPKFTWRRNCKNNIKVSKRLDRALANADWRIHFAEASVHNLFNSYSDHNPIGLFCRDNHPSKQDRPFRFEAAWAHHPGFYNVVKFAWESCVQNVPLRLSTVKSHALWFNKNVFGNIFQRKKKLKARLNGIQKSLDNSPSTFLTNLQRDLRKQLEETLAQEELLWFQKSREQWVKFDDGAPMTHITIHNHPKINEQDALNITGEVTKEEVWNAVKTMKAFKAPGPDGFQPFFFKQYWDVVGNAVTDLVKSAFRDGPQV</sequence>
<dbReference type="InterPro" id="IPR040256">
    <property type="entry name" value="At4g02000-like"/>
</dbReference>
<dbReference type="InterPro" id="IPR036691">
    <property type="entry name" value="Endo/exonu/phosph_ase_sf"/>
</dbReference>
<feature type="region of interest" description="Disordered" evidence="1">
    <location>
        <begin position="382"/>
        <end position="464"/>
    </location>
</feature>
<feature type="region of interest" description="Disordered" evidence="1">
    <location>
        <begin position="281"/>
        <end position="303"/>
    </location>
</feature>
<evidence type="ECO:0000313" key="4">
    <source>
        <dbReference type="EMBL" id="KAF7822605.1"/>
    </source>
</evidence>
<reference evidence="4" key="1">
    <citation type="submission" date="2020-09" db="EMBL/GenBank/DDBJ databases">
        <title>Genome-Enabled Discovery of Anthraquinone Biosynthesis in Senna tora.</title>
        <authorList>
            <person name="Kang S.-H."/>
            <person name="Pandey R.P."/>
            <person name="Lee C.-M."/>
            <person name="Sim J.-S."/>
            <person name="Jeong J.-T."/>
            <person name="Choi B.-S."/>
            <person name="Jung M."/>
            <person name="Ginzburg D."/>
            <person name="Zhao K."/>
            <person name="Won S.Y."/>
            <person name="Oh T.-J."/>
            <person name="Yu Y."/>
            <person name="Kim N.-H."/>
            <person name="Lee O.R."/>
            <person name="Lee T.-H."/>
            <person name="Bashyal P."/>
            <person name="Kim T.-S."/>
            <person name="Lee W.-H."/>
            <person name="Kawkins C."/>
            <person name="Kim C.-K."/>
            <person name="Kim J.S."/>
            <person name="Ahn B.O."/>
            <person name="Rhee S.Y."/>
            <person name="Sohng J.K."/>
        </authorList>
    </citation>
    <scope>NUCLEOTIDE SEQUENCE</scope>
    <source>
        <tissue evidence="4">Leaf</tissue>
    </source>
</reference>
<feature type="compositionally biased region" description="Basic and acidic residues" evidence="1">
    <location>
        <begin position="400"/>
        <end position="409"/>
    </location>
</feature>
<dbReference type="GO" id="GO:0003824">
    <property type="term" value="F:catalytic activity"/>
    <property type="evidence" value="ECO:0007669"/>
    <property type="project" value="InterPro"/>
</dbReference>
<evidence type="ECO:0000313" key="5">
    <source>
        <dbReference type="Proteomes" id="UP000634136"/>
    </source>
</evidence>
<name>A0A834WGJ7_9FABA</name>
<protein>
    <submittedName>
        <fullName evidence="4">Ribonuclease H</fullName>
    </submittedName>
</protein>
<proteinExistence type="predicted"/>
<dbReference type="SUPFAM" id="SSF56219">
    <property type="entry name" value="DNase I-like"/>
    <property type="match status" value="1"/>
</dbReference>
<dbReference type="Pfam" id="PF03372">
    <property type="entry name" value="Exo_endo_phos"/>
    <property type="match status" value="1"/>
</dbReference>